<keyword evidence="3" id="KW-0575">Peroxidase</keyword>
<dbReference type="AlphaFoldDB" id="A0AA37LV44"/>
<dbReference type="GO" id="GO:0005777">
    <property type="term" value="C:peroxisome"/>
    <property type="evidence" value="ECO:0007669"/>
    <property type="project" value="TreeGrafter"/>
</dbReference>
<accession>A0AA37LV44</accession>
<organism evidence="3 4">
    <name type="scientific">Colletotrichum liriopes</name>
    <dbReference type="NCBI Taxonomy" id="708192"/>
    <lineage>
        <taxon>Eukaryota</taxon>
        <taxon>Fungi</taxon>
        <taxon>Dikarya</taxon>
        <taxon>Ascomycota</taxon>
        <taxon>Pezizomycotina</taxon>
        <taxon>Sordariomycetes</taxon>
        <taxon>Hypocreomycetidae</taxon>
        <taxon>Glomerellales</taxon>
        <taxon>Glomerellaceae</taxon>
        <taxon>Colletotrichum</taxon>
        <taxon>Colletotrichum spaethianum species complex</taxon>
    </lineage>
</organism>
<protein>
    <submittedName>
        <fullName evidence="3">Catalase-related peroxidase</fullName>
    </submittedName>
</protein>
<dbReference type="InterPro" id="IPR020835">
    <property type="entry name" value="Catalase_sf"/>
</dbReference>
<dbReference type="InterPro" id="IPR018028">
    <property type="entry name" value="Catalase"/>
</dbReference>
<name>A0AA37LV44_9PEZI</name>
<gene>
    <name evidence="3" type="ORF">ColLi_09338</name>
</gene>
<dbReference type="PANTHER" id="PTHR11465:SF62">
    <property type="entry name" value="CATALASE T"/>
    <property type="match status" value="1"/>
</dbReference>
<evidence type="ECO:0000313" key="3">
    <source>
        <dbReference type="EMBL" id="GJC86500.1"/>
    </source>
</evidence>
<dbReference type="PROSITE" id="PS51402">
    <property type="entry name" value="CATALASE_3"/>
    <property type="match status" value="1"/>
</dbReference>
<dbReference type="GO" id="GO:0020037">
    <property type="term" value="F:heme binding"/>
    <property type="evidence" value="ECO:0007669"/>
    <property type="project" value="InterPro"/>
</dbReference>
<dbReference type="GO" id="GO:0004096">
    <property type="term" value="F:catalase activity"/>
    <property type="evidence" value="ECO:0007669"/>
    <property type="project" value="InterPro"/>
</dbReference>
<dbReference type="Pfam" id="PF00199">
    <property type="entry name" value="Catalase"/>
    <property type="match status" value="1"/>
</dbReference>
<dbReference type="EMBL" id="BPPX01000022">
    <property type="protein sequence ID" value="GJC86500.1"/>
    <property type="molecule type" value="Genomic_DNA"/>
</dbReference>
<dbReference type="GO" id="GO:0005739">
    <property type="term" value="C:mitochondrion"/>
    <property type="evidence" value="ECO:0007669"/>
    <property type="project" value="TreeGrafter"/>
</dbReference>
<dbReference type="InterPro" id="IPR011614">
    <property type="entry name" value="Catalase_core"/>
</dbReference>
<dbReference type="Proteomes" id="UP001055172">
    <property type="component" value="Unassembled WGS sequence"/>
</dbReference>
<evidence type="ECO:0000313" key="4">
    <source>
        <dbReference type="Proteomes" id="UP001055172"/>
    </source>
</evidence>
<dbReference type="SUPFAM" id="SSF56634">
    <property type="entry name" value="Heme-dependent catalase-like"/>
    <property type="match status" value="1"/>
</dbReference>
<dbReference type="Gene3D" id="1.20.1280.120">
    <property type="match status" value="1"/>
</dbReference>
<keyword evidence="3" id="KW-0560">Oxidoreductase</keyword>
<feature type="region of interest" description="Disordered" evidence="1">
    <location>
        <begin position="1"/>
        <end position="21"/>
    </location>
</feature>
<dbReference type="PANTHER" id="PTHR11465">
    <property type="entry name" value="CATALASE"/>
    <property type="match status" value="1"/>
</dbReference>
<keyword evidence="4" id="KW-1185">Reference proteome</keyword>
<comment type="caution">
    <text evidence="3">The sequence shown here is derived from an EMBL/GenBank/DDBJ whole genome shotgun (WGS) entry which is preliminary data.</text>
</comment>
<reference evidence="3 4" key="1">
    <citation type="submission" date="2021-07" db="EMBL/GenBank/DDBJ databases">
        <title>Genome data of Colletotrichum spaethianum.</title>
        <authorList>
            <person name="Utami Y.D."/>
            <person name="Hiruma K."/>
        </authorList>
    </citation>
    <scope>NUCLEOTIDE SEQUENCE [LARGE SCALE GENOMIC DNA]</scope>
    <source>
        <strain evidence="3 4">MAFF 242679</strain>
    </source>
</reference>
<dbReference type="GO" id="GO:0042744">
    <property type="term" value="P:hydrogen peroxide catabolic process"/>
    <property type="evidence" value="ECO:0007669"/>
    <property type="project" value="TreeGrafter"/>
</dbReference>
<sequence length="354" mass="38554">MSDHGKPSLNGGLQAPSPASDDRLPIQLVEAMQNLFGKHPGFRTSLLVEGTFFPADEAKTLSVAPHFNNTSTPVIARFSVGGGVPTVSDTADSATPKGVAIRFQVDNDTHTDLVAHSFNGFATANGEDFLTFLQLFRGFTVTQAALETAKKSGQDYSQEEAAFREAAAPFGAFLQSRPSAAAFVNSPKPNPHNYGTITYWEPNTHVLTNAEGKKTNVRYRLDPADGEHLYPNTTPEDKEALGRLPASYLEDDLRARFPDKPIIINIQAHVADADDVLDDATVPYKSTTFWPVGRLEINRVSDDNDAKQQQIAFSPAPEKGGVDGVSSSQDPLIQIRRGVYRVSADQRRNEKRGE</sequence>
<evidence type="ECO:0000256" key="1">
    <source>
        <dbReference type="SAM" id="MobiDB-lite"/>
    </source>
</evidence>
<proteinExistence type="predicted"/>
<evidence type="ECO:0000259" key="2">
    <source>
        <dbReference type="Pfam" id="PF00199"/>
    </source>
</evidence>
<dbReference type="Gene3D" id="2.40.180.10">
    <property type="entry name" value="Catalase core domain"/>
    <property type="match status" value="1"/>
</dbReference>
<feature type="domain" description="Catalase core" evidence="2">
    <location>
        <begin position="50"/>
        <end position="346"/>
    </location>
</feature>
<dbReference type="GO" id="GO:0042542">
    <property type="term" value="P:response to hydrogen peroxide"/>
    <property type="evidence" value="ECO:0007669"/>
    <property type="project" value="TreeGrafter"/>
</dbReference>